<evidence type="ECO:0000256" key="4">
    <source>
        <dbReference type="ARBA" id="ARBA00023163"/>
    </source>
</evidence>
<sequence length="313" mass="35387">MKLNKVDLNLLKIFVTVYQERSLRKASEKLFVTTPAVSQSIKKLKESLGEELFVLSNKQFLPTPYSDSLYQKVFPLLEGLAMAIEEGKQFDPCQINEEFHVECNPHVLPWLTTELYLLLSQQSPGSTLVTHTISKHSIERLQQGLVDVVVHFEVENLPSDIIAVPIATLTFVLAVRKDHPYKGTNANIDELLEYPFAHVDMAYLDPNKHSRLEEEVTKLGKSMAFSLRTTSLSGLIETIKQTDIIAPCMQPVVERYKNDIRAVFVDDLEQPALVEVYAFLNKKNQHAAKFMWLLDLIDTVMANSNAAIKDAAT</sequence>
<dbReference type="Pfam" id="PF03466">
    <property type="entry name" value="LysR_substrate"/>
    <property type="match status" value="1"/>
</dbReference>
<keyword evidence="2" id="KW-0805">Transcription regulation</keyword>
<dbReference type="STRING" id="658445.H744_1c0079"/>
<dbReference type="SUPFAM" id="SSF53850">
    <property type="entry name" value="Periplasmic binding protein-like II"/>
    <property type="match status" value="1"/>
</dbReference>
<evidence type="ECO:0000256" key="3">
    <source>
        <dbReference type="ARBA" id="ARBA00023125"/>
    </source>
</evidence>
<dbReference type="EMBL" id="CP005973">
    <property type="protein sequence ID" value="AJR05111.1"/>
    <property type="molecule type" value="Genomic_DNA"/>
</dbReference>
<dbReference type="Proteomes" id="UP000032303">
    <property type="component" value="Chromosome 1"/>
</dbReference>
<organism evidence="6 7">
    <name type="scientific">Photobacterium gaetbulicola Gung47</name>
    <dbReference type="NCBI Taxonomy" id="658445"/>
    <lineage>
        <taxon>Bacteria</taxon>
        <taxon>Pseudomonadati</taxon>
        <taxon>Pseudomonadota</taxon>
        <taxon>Gammaproteobacteria</taxon>
        <taxon>Vibrionales</taxon>
        <taxon>Vibrionaceae</taxon>
        <taxon>Photobacterium</taxon>
    </lineage>
</organism>
<dbReference type="Gene3D" id="1.10.10.10">
    <property type="entry name" value="Winged helix-like DNA-binding domain superfamily/Winged helix DNA-binding domain"/>
    <property type="match status" value="1"/>
</dbReference>
<dbReference type="GO" id="GO:0003700">
    <property type="term" value="F:DNA-binding transcription factor activity"/>
    <property type="evidence" value="ECO:0007669"/>
    <property type="project" value="InterPro"/>
</dbReference>
<dbReference type="AlphaFoldDB" id="A0A0C5W198"/>
<dbReference type="GO" id="GO:0003677">
    <property type="term" value="F:DNA binding"/>
    <property type="evidence" value="ECO:0007669"/>
    <property type="project" value="UniProtKB-KW"/>
</dbReference>
<dbReference type="InterPro" id="IPR050389">
    <property type="entry name" value="LysR-type_TF"/>
</dbReference>
<name>A0A0C5W198_9GAMM</name>
<gene>
    <name evidence="6" type="ORF">H744_1c0079</name>
</gene>
<dbReference type="InterPro" id="IPR036388">
    <property type="entry name" value="WH-like_DNA-bd_sf"/>
</dbReference>
<dbReference type="Pfam" id="PF00126">
    <property type="entry name" value="HTH_1"/>
    <property type="match status" value="1"/>
</dbReference>
<dbReference type="KEGG" id="pgb:H744_1c0079"/>
<dbReference type="HOGENOM" id="CLU_039613_39_5_6"/>
<evidence type="ECO:0000259" key="5">
    <source>
        <dbReference type="PROSITE" id="PS50931"/>
    </source>
</evidence>
<dbReference type="Gene3D" id="3.40.190.10">
    <property type="entry name" value="Periplasmic binding protein-like II"/>
    <property type="match status" value="2"/>
</dbReference>
<keyword evidence="7" id="KW-1185">Reference proteome</keyword>
<dbReference type="PATRIC" id="fig|658445.3.peg.92"/>
<dbReference type="InterPro" id="IPR000847">
    <property type="entry name" value="LysR_HTH_N"/>
</dbReference>
<dbReference type="InterPro" id="IPR005119">
    <property type="entry name" value="LysR_subst-bd"/>
</dbReference>
<comment type="similarity">
    <text evidence="1">Belongs to the LysR transcriptional regulatory family.</text>
</comment>
<evidence type="ECO:0000256" key="2">
    <source>
        <dbReference type="ARBA" id="ARBA00023015"/>
    </source>
</evidence>
<evidence type="ECO:0000313" key="7">
    <source>
        <dbReference type="Proteomes" id="UP000032303"/>
    </source>
</evidence>
<dbReference type="OrthoDB" id="8437302at2"/>
<keyword evidence="4" id="KW-0804">Transcription</keyword>
<dbReference type="PANTHER" id="PTHR30118:SF14">
    <property type="entry name" value="LYSR FAMILY TRANSCRIPTIONAL REGULATOR"/>
    <property type="match status" value="1"/>
</dbReference>
<dbReference type="InterPro" id="IPR036390">
    <property type="entry name" value="WH_DNA-bd_sf"/>
</dbReference>
<evidence type="ECO:0000256" key="1">
    <source>
        <dbReference type="ARBA" id="ARBA00009437"/>
    </source>
</evidence>
<protein>
    <submittedName>
        <fullName evidence="6">Transcriptional regulator, LysR family protein</fullName>
    </submittedName>
</protein>
<feature type="domain" description="HTH lysR-type" evidence="5">
    <location>
        <begin position="6"/>
        <end position="63"/>
    </location>
</feature>
<dbReference type="PANTHER" id="PTHR30118">
    <property type="entry name" value="HTH-TYPE TRANSCRIPTIONAL REGULATOR LEUO-RELATED"/>
    <property type="match status" value="1"/>
</dbReference>
<accession>A0A0C5W198</accession>
<evidence type="ECO:0000313" key="6">
    <source>
        <dbReference type="EMBL" id="AJR05111.1"/>
    </source>
</evidence>
<reference evidence="6 7" key="1">
    <citation type="submission" date="2013-05" db="EMBL/GenBank/DDBJ databases">
        <title>Complete genome sequence of the lipase-producing bacterium Photobacterium gaetbulicola Gung47.</title>
        <authorList>
            <person name="Kim Y.-O."/>
        </authorList>
    </citation>
    <scope>NUCLEOTIDE SEQUENCE [LARGE SCALE GENOMIC DNA]</scope>
    <source>
        <strain evidence="6 7">Gung47</strain>
    </source>
</reference>
<dbReference type="PROSITE" id="PS50931">
    <property type="entry name" value="HTH_LYSR"/>
    <property type="match status" value="1"/>
</dbReference>
<proteinExistence type="inferred from homology"/>
<keyword evidence="3" id="KW-0238">DNA-binding</keyword>
<dbReference type="SUPFAM" id="SSF46785">
    <property type="entry name" value="Winged helix' DNA-binding domain"/>
    <property type="match status" value="1"/>
</dbReference>